<dbReference type="Gene3D" id="1.20.59.10">
    <property type="entry name" value="Chorismate mutase"/>
    <property type="match status" value="1"/>
</dbReference>
<feature type="domain" description="Prephenate/arogenate dehydrogenase" evidence="3">
    <location>
        <begin position="92"/>
        <end position="350"/>
    </location>
</feature>
<dbReference type="Pfam" id="PF01817">
    <property type="entry name" value="CM_2"/>
    <property type="match status" value="1"/>
</dbReference>
<protein>
    <submittedName>
        <fullName evidence="4">Chorismate mutase</fullName>
    </submittedName>
</protein>
<dbReference type="GO" id="GO:0004665">
    <property type="term" value="F:prephenate dehydrogenase (NADP+) activity"/>
    <property type="evidence" value="ECO:0007669"/>
    <property type="project" value="InterPro"/>
</dbReference>
<evidence type="ECO:0000313" key="4">
    <source>
        <dbReference type="EMBL" id="PVU76349.1"/>
    </source>
</evidence>
<dbReference type="InterPro" id="IPR003099">
    <property type="entry name" value="Prephen_DH"/>
</dbReference>
<proteinExistence type="predicted"/>
<evidence type="ECO:0000259" key="2">
    <source>
        <dbReference type="PROSITE" id="PS51168"/>
    </source>
</evidence>
<evidence type="ECO:0000256" key="1">
    <source>
        <dbReference type="ARBA" id="ARBA00023002"/>
    </source>
</evidence>
<dbReference type="Proteomes" id="UP000245638">
    <property type="component" value="Unassembled WGS sequence"/>
</dbReference>
<dbReference type="InterPro" id="IPR036291">
    <property type="entry name" value="NAD(P)-bd_dom_sf"/>
</dbReference>
<dbReference type="GO" id="GO:0004106">
    <property type="term" value="F:chorismate mutase activity"/>
    <property type="evidence" value="ECO:0007669"/>
    <property type="project" value="InterPro"/>
</dbReference>
<dbReference type="PANTHER" id="PTHR21363">
    <property type="entry name" value="PREPHENATE DEHYDROGENASE"/>
    <property type="match status" value="1"/>
</dbReference>
<dbReference type="PROSITE" id="PS51176">
    <property type="entry name" value="PDH_ADH"/>
    <property type="match status" value="1"/>
</dbReference>
<dbReference type="InterPro" id="IPR046825">
    <property type="entry name" value="PDH_C"/>
</dbReference>
<dbReference type="GO" id="GO:0008977">
    <property type="term" value="F:prephenate dehydrogenase (NAD+) activity"/>
    <property type="evidence" value="ECO:0007669"/>
    <property type="project" value="InterPro"/>
</dbReference>
<gene>
    <name evidence="4" type="ORF">DDW13_03375</name>
</gene>
<dbReference type="PANTHER" id="PTHR21363:SF0">
    <property type="entry name" value="PREPHENATE DEHYDROGENASE [NADP(+)]"/>
    <property type="match status" value="1"/>
</dbReference>
<accession>A0A2T9X8D0</accession>
<dbReference type="Pfam" id="PF20463">
    <property type="entry name" value="PDH_C"/>
    <property type="match status" value="1"/>
</dbReference>
<dbReference type="SUPFAM" id="SSF48179">
    <property type="entry name" value="6-phosphogluconate dehydrogenase C-terminal domain-like"/>
    <property type="match status" value="1"/>
</dbReference>
<dbReference type="InterPro" id="IPR050812">
    <property type="entry name" value="Preph/Arog_dehydrog"/>
</dbReference>
<sequence>MSELEDLRKEIEEIDENIIKLLSKRFQISQQIGKIKKEKGIPITDENRESKVKEKWITLARKYGIPESFVESFLAMIFSYSKLYQVNPKSKRRIVIIGYGGMARSLSSLFKISGQEVVITGRDLKKAEALSSEFNFVTMSVDSALKWGEIIISTLPPSAYFSDFMSEMYKKMKAKIFMDITSSKAKIFKELEDKSIKYNFMYLSIHPLFGPYLYPVGEKVVLIPSKTSASIVRDIYEFFIDNGLVPLISSLEDHEKAMSVVQVLPHFYLLALSSSIQELSKELGIDFKKFETTNFREVYKIINRINEIKKVILEIQENNPYADKAREFGVRELNNLYTQLMGKKNDALHS</sequence>
<comment type="caution">
    <text evidence="4">The sequence shown here is derived from an EMBL/GenBank/DDBJ whole genome shotgun (WGS) entry which is preliminary data.</text>
</comment>
<dbReference type="InterPro" id="IPR028939">
    <property type="entry name" value="P5C_Rdtase_cat_N"/>
</dbReference>
<dbReference type="InterPro" id="IPR036979">
    <property type="entry name" value="CM_dom_sf"/>
</dbReference>
<dbReference type="InterPro" id="IPR010950">
    <property type="entry name" value="Chorismate_mutase_arc"/>
</dbReference>
<dbReference type="NCBIfam" id="TIGR01791">
    <property type="entry name" value="CM_archaeal"/>
    <property type="match status" value="1"/>
</dbReference>
<dbReference type="SMART" id="SM00830">
    <property type="entry name" value="CM_2"/>
    <property type="match status" value="1"/>
</dbReference>
<dbReference type="PROSITE" id="PS51168">
    <property type="entry name" value="CHORISMATE_MUT_2"/>
    <property type="match status" value="1"/>
</dbReference>
<dbReference type="SUPFAM" id="SSF51735">
    <property type="entry name" value="NAD(P)-binding Rossmann-fold domains"/>
    <property type="match status" value="1"/>
</dbReference>
<dbReference type="EMBL" id="QEFD01000106">
    <property type="protein sequence ID" value="PVU76349.1"/>
    <property type="molecule type" value="Genomic_DNA"/>
</dbReference>
<keyword evidence="1" id="KW-0560">Oxidoreductase</keyword>
<dbReference type="GO" id="GO:0046417">
    <property type="term" value="P:chorismate metabolic process"/>
    <property type="evidence" value="ECO:0007669"/>
    <property type="project" value="InterPro"/>
</dbReference>
<dbReference type="GO" id="GO:0006571">
    <property type="term" value="P:tyrosine biosynthetic process"/>
    <property type="evidence" value="ECO:0007669"/>
    <property type="project" value="InterPro"/>
</dbReference>
<dbReference type="SUPFAM" id="SSF48600">
    <property type="entry name" value="Chorismate mutase II"/>
    <property type="match status" value="1"/>
</dbReference>
<evidence type="ECO:0000259" key="3">
    <source>
        <dbReference type="PROSITE" id="PS51176"/>
    </source>
</evidence>
<dbReference type="AlphaFoldDB" id="A0A2T9X8D0"/>
<dbReference type="GO" id="GO:0070403">
    <property type="term" value="F:NAD+ binding"/>
    <property type="evidence" value="ECO:0007669"/>
    <property type="project" value="TreeGrafter"/>
</dbReference>
<reference evidence="4 5" key="1">
    <citation type="journal article" date="2015" name="Appl. Environ. Microbiol.">
        <title>Nanoarchaeota, Their Sulfolobales Host, and Nanoarchaeota Virus Distribution across Yellowstone National Park Hot Springs.</title>
        <authorList>
            <person name="Munson-McGee J.H."/>
            <person name="Field E.K."/>
            <person name="Bateson M."/>
            <person name="Rooney C."/>
            <person name="Stepanauskas R."/>
            <person name="Young M.J."/>
        </authorList>
    </citation>
    <scope>NUCLEOTIDE SEQUENCE [LARGE SCALE GENOMIC DNA]</scope>
    <source>
        <strain evidence="4">SCGC AC-742_N10</strain>
    </source>
</reference>
<dbReference type="Pfam" id="PF03807">
    <property type="entry name" value="F420_oxidored"/>
    <property type="match status" value="1"/>
</dbReference>
<feature type="domain" description="Chorismate mutase" evidence="2">
    <location>
        <begin position="1"/>
        <end position="89"/>
    </location>
</feature>
<dbReference type="InterPro" id="IPR008927">
    <property type="entry name" value="6-PGluconate_DH-like_C_sf"/>
</dbReference>
<evidence type="ECO:0000313" key="5">
    <source>
        <dbReference type="Proteomes" id="UP000245638"/>
    </source>
</evidence>
<dbReference type="Gene3D" id="3.40.50.720">
    <property type="entry name" value="NAD(P)-binding Rossmann-like Domain"/>
    <property type="match status" value="1"/>
</dbReference>
<dbReference type="InterPro" id="IPR036263">
    <property type="entry name" value="Chorismate_II_sf"/>
</dbReference>
<organism evidence="4 5">
    <name type="scientific">Acidianus hospitalis</name>
    <dbReference type="NCBI Taxonomy" id="563177"/>
    <lineage>
        <taxon>Archaea</taxon>
        <taxon>Thermoproteota</taxon>
        <taxon>Thermoprotei</taxon>
        <taxon>Sulfolobales</taxon>
        <taxon>Sulfolobaceae</taxon>
        <taxon>Acidianus</taxon>
    </lineage>
</organism>
<dbReference type="Gene3D" id="1.10.3660.10">
    <property type="entry name" value="6-phosphogluconate dehydrogenase C-terminal like domain"/>
    <property type="match status" value="1"/>
</dbReference>
<dbReference type="InterPro" id="IPR002701">
    <property type="entry name" value="CM_II_prokaryot"/>
</dbReference>
<name>A0A2T9X8D0_9CREN</name>